<evidence type="ECO:0000256" key="1">
    <source>
        <dbReference type="SAM" id="MobiDB-lite"/>
    </source>
</evidence>
<dbReference type="STRING" id="1109443.G4T930"/>
<dbReference type="EMBL" id="CAFZ01000020">
    <property type="protein sequence ID" value="CCA67813.1"/>
    <property type="molecule type" value="Genomic_DNA"/>
</dbReference>
<accession>G4T930</accession>
<comment type="caution">
    <text evidence="2">The sequence shown here is derived from an EMBL/GenBank/DDBJ whole genome shotgun (WGS) entry which is preliminary data.</text>
</comment>
<dbReference type="eggNOG" id="ENOG502QTC3">
    <property type="taxonomic scope" value="Eukaryota"/>
</dbReference>
<reference evidence="2 3" key="1">
    <citation type="journal article" date="2011" name="PLoS Pathog.">
        <title>Endophytic Life Strategies Decoded by Genome and Transcriptome Analyses of the Mutualistic Root Symbiont Piriformospora indica.</title>
        <authorList>
            <person name="Zuccaro A."/>
            <person name="Lahrmann U."/>
            <person name="Guldener U."/>
            <person name="Langen G."/>
            <person name="Pfiffi S."/>
            <person name="Biedenkopf D."/>
            <person name="Wong P."/>
            <person name="Samans B."/>
            <person name="Grimm C."/>
            <person name="Basiewicz M."/>
            <person name="Murat C."/>
            <person name="Martin F."/>
            <person name="Kogel K.H."/>
        </authorList>
    </citation>
    <scope>NUCLEOTIDE SEQUENCE [LARGE SCALE GENOMIC DNA]</scope>
    <source>
        <strain evidence="2 3">DSM 11827</strain>
    </source>
</reference>
<organism evidence="2 3">
    <name type="scientific">Serendipita indica (strain DSM 11827)</name>
    <name type="common">Root endophyte fungus</name>
    <name type="synonym">Piriformospora indica</name>
    <dbReference type="NCBI Taxonomy" id="1109443"/>
    <lineage>
        <taxon>Eukaryota</taxon>
        <taxon>Fungi</taxon>
        <taxon>Dikarya</taxon>
        <taxon>Basidiomycota</taxon>
        <taxon>Agaricomycotina</taxon>
        <taxon>Agaricomycetes</taxon>
        <taxon>Sebacinales</taxon>
        <taxon>Serendipitaceae</taxon>
        <taxon>Serendipita</taxon>
    </lineage>
</organism>
<evidence type="ECO:0000313" key="2">
    <source>
        <dbReference type="EMBL" id="CCA67813.1"/>
    </source>
</evidence>
<feature type="region of interest" description="Disordered" evidence="1">
    <location>
        <begin position="242"/>
        <end position="303"/>
    </location>
</feature>
<dbReference type="AlphaFoldDB" id="G4T930"/>
<dbReference type="HOGENOM" id="CLU_026014_0_0_1"/>
<proteinExistence type="predicted"/>
<dbReference type="OrthoDB" id="2153847at2759"/>
<evidence type="ECO:0000313" key="3">
    <source>
        <dbReference type="Proteomes" id="UP000007148"/>
    </source>
</evidence>
<sequence length="380" mass="40087">MKGLLHLLVASLARRESPQEHSHHRYIVKVKQMLDLNNTIGVADPVFGLLTNDVASTGMGLITDPNCLQLAIADSAFSNSKRNNDLEGLVASLIYRALERNTAAVGLASEPCKSYVPVNKELETFKQHQDPAAPGAQANNKATVLELARQIMLLGGEPTDALYSGTFTAADLNGPAAGNSCNSNDCIFENNLLIRDASMAEIYDYVGNCMETVTSTVGINGSTPPTGINTVQTVTRTVTGTATQARTVTTSVPNPTFSSVSSSARASQSSSASSATQQQQSSQQQQPTTSTPTASQPQATQDSSTNYQKFTGQLFGIGAPAVTLDSSGIYRVDGVSAPFPDLKTAIGRSCSIQKNACANAANQQKQDVSQCDAQERQCNA</sequence>
<feature type="compositionally biased region" description="Low complexity" evidence="1">
    <location>
        <begin position="258"/>
        <end position="301"/>
    </location>
</feature>
<dbReference type="Proteomes" id="UP000007148">
    <property type="component" value="Unassembled WGS sequence"/>
</dbReference>
<gene>
    <name evidence="2" type="ORF">PIIN_01637</name>
</gene>
<name>G4T930_SERID</name>
<keyword evidence="3" id="KW-1185">Reference proteome</keyword>
<protein>
    <submittedName>
        <fullName evidence="2">Uncharacterized protein</fullName>
    </submittedName>
</protein>
<dbReference type="InParanoid" id="G4T930"/>